<proteinExistence type="predicted"/>
<dbReference type="AlphaFoldDB" id="A0AAP0J357"/>
<keyword evidence="3" id="KW-1185">Reference proteome</keyword>
<accession>A0AAP0J357</accession>
<feature type="compositionally biased region" description="Low complexity" evidence="1">
    <location>
        <begin position="166"/>
        <end position="193"/>
    </location>
</feature>
<evidence type="ECO:0000256" key="1">
    <source>
        <dbReference type="SAM" id="MobiDB-lite"/>
    </source>
</evidence>
<comment type="caution">
    <text evidence="2">The sequence shown here is derived from an EMBL/GenBank/DDBJ whole genome shotgun (WGS) entry which is preliminary data.</text>
</comment>
<organism evidence="2 3">
    <name type="scientific">Stephania cephalantha</name>
    <dbReference type="NCBI Taxonomy" id="152367"/>
    <lineage>
        <taxon>Eukaryota</taxon>
        <taxon>Viridiplantae</taxon>
        <taxon>Streptophyta</taxon>
        <taxon>Embryophyta</taxon>
        <taxon>Tracheophyta</taxon>
        <taxon>Spermatophyta</taxon>
        <taxon>Magnoliopsida</taxon>
        <taxon>Ranunculales</taxon>
        <taxon>Menispermaceae</taxon>
        <taxon>Menispermoideae</taxon>
        <taxon>Cissampelideae</taxon>
        <taxon>Stephania</taxon>
    </lineage>
</organism>
<dbReference type="Proteomes" id="UP001419268">
    <property type="component" value="Unassembled WGS sequence"/>
</dbReference>
<reference evidence="2 3" key="1">
    <citation type="submission" date="2024-01" db="EMBL/GenBank/DDBJ databases">
        <title>Genome assemblies of Stephania.</title>
        <authorList>
            <person name="Yang L."/>
        </authorList>
    </citation>
    <scope>NUCLEOTIDE SEQUENCE [LARGE SCALE GENOMIC DNA]</scope>
    <source>
        <strain evidence="2">JXDWG</strain>
        <tissue evidence="2">Leaf</tissue>
    </source>
</reference>
<evidence type="ECO:0000313" key="2">
    <source>
        <dbReference type="EMBL" id="KAK9125598.1"/>
    </source>
</evidence>
<sequence length="229" mass="24790">MSCSRLDLRTRHPTPSPMAFKINFEFIASSRFPASDRSTTRHRCSAAGRRCSPAASTTTATAADRRWPPSHRVASRHLARAPSLTIRTFCRAFAVSPAQLLAGVAAVADAADRRLHRAAALDRARSEAASDPRLRVVLSTPRRCRPARRPRLPELQPSTAEPLVRSPPAADPPLLASAAAPPLEPRLPSSASAGRLHRELRHCRLCRLCRPAPPRAPARSLLAGSPLSL</sequence>
<gene>
    <name evidence="2" type="ORF">Scep_014444</name>
</gene>
<feature type="region of interest" description="Disordered" evidence="1">
    <location>
        <begin position="141"/>
        <end position="193"/>
    </location>
</feature>
<evidence type="ECO:0000313" key="3">
    <source>
        <dbReference type="Proteomes" id="UP001419268"/>
    </source>
</evidence>
<name>A0AAP0J357_9MAGN</name>
<protein>
    <submittedName>
        <fullName evidence="2">Uncharacterized protein</fullName>
    </submittedName>
</protein>
<feature type="region of interest" description="Disordered" evidence="1">
    <location>
        <begin position="36"/>
        <end position="66"/>
    </location>
</feature>
<dbReference type="EMBL" id="JBBNAG010000006">
    <property type="protein sequence ID" value="KAK9125598.1"/>
    <property type="molecule type" value="Genomic_DNA"/>
</dbReference>